<evidence type="ECO:0000313" key="4">
    <source>
        <dbReference type="Proteomes" id="UP001596380"/>
    </source>
</evidence>
<evidence type="ECO:0000313" key="3">
    <source>
        <dbReference type="EMBL" id="MFC6878625.1"/>
    </source>
</evidence>
<dbReference type="SUPFAM" id="SSF51735">
    <property type="entry name" value="NAD(P)-binding Rossmann-fold domains"/>
    <property type="match status" value="1"/>
</dbReference>
<dbReference type="Pfam" id="PF19328">
    <property type="entry name" value="DAP_DH_C"/>
    <property type="match status" value="1"/>
</dbReference>
<dbReference type="RefSeq" id="WP_160819809.1">
    <property type="nucleotide sequence ID" value="NZ_JBHSXE010000001.1"/>
</dbReference>
<comment type="caution">
    <text evidence="3">The sequence shown here is derived from an EMBL/GenBank/DDBJ whole genome shotgun (WGS) entry which is preliminary data.</text>
</comment>
<dbReference type="EMBL" id="JBHSXS010000001">
    <property type="protein sequence ID" value="MFC6878625.1"/>
    <property type="molecule type" value="Genomic_DNA"/>
</dbReference>
<name>A0ABW2CCF1_9ACTN</name>
<reference evidence="4" key="1">
    <citation type="journal article" date="2019" name="Int. J. Syst. Evol. Microbiol.">
        <title>The Global Catalogue of Microorganisms (GCM) 10K type strain sequencing project: providing services to taxonomists for standard genome sequencing and annotation.</title>
        <authorList>
            <consortium name="The Broad Institute Genomics Platform"/>
            <consortium name="The Broad Institute Genome Sequencing Center for Infectious Disease"/>
            <person name="Wu L."/>
            <person name="Ma J."/>
        </authorList>
    </citation>
    <scope>NUCLEOTIDE SEQUENCE [LARGE SCALE GENOMIC DNA]</scope>
    <source>
        <strain evidence="4">JCM 3369</strain>
    </source>
</reference>
<sequence>MKPAPASQPGDPRPHRARPRRDRPYRVVQWAAGAVGRCVIRGVLERPDLELAGVHVFDPAKVGVDAGVLAGRDPVGVPATGDLSAVVDLDADCVVYAPGSPGEPYADLDTICALLASGKNLISVTGLVYPYAHGPRLVAELEDACKRGGVSVHGSGVNPGFMADLMPLVLSRLARQITHVYARECSDFAGHPSWRMVHHMVGFGKTEEAYARSLRPARTMMRAGFGESLHLVAAGLGLDLDEVDVDVDYKLAGVDFTISAGRIPRGTVAAARWTFSGLVGGHPVITVEAVHKADAARVPDWGRPGYAVRVHGRPSITLTTGEDWVSNGISAAAAHALNAIPVVCEAGPGIRTFLDLPLVTGRALAPNAAS</sequence>
<feature type="domain" description="2,4-diaminopentanoate dehydrogenase C-terminal" evidence="2">
    <location>
        <begin position="161"/>
        <end position="360"/>
    </location>
</feature>
<protein>
    <submittedName>
        <fullName evidence="3">Dihydrodipicolinate reductase</fullName>
    </submittedName>
</protein>
<accession>A0ABW2CCF1</accession>
<dbReference type="Proteomes" id="UP001596380">
    <property type="component" value="Unassembled WGS sequence"/>
</dbReference>
<feature type="region of interest" description="Disordered" evidence="1">
    <location>
        <begin position="1"/>
        <end position="23"/>
    </location>
</feature>
<evidence type="ECO:0000259" key="2">
    <source>
        <dbReference type="Pfam" id="PF19328"/>
    </source>
</evidence>
<dbReference type="Gene3D" id="3.40.50.720">
    <property type="entry name" value="NAD(P)-binding Rossmann-like Domain"/>
    <property type="match status" value="1"/>
</dbReference>
<dbReference type="InterPro" id="IPR036291">
    <property type="entry name" value="NAD(P)-bd_dom_sf"/>
</dbReference>
<gene>
    <name evidence="3" type="ORF">ACFQKB_02480</name>
</gene>
<proteinExistence type="predicted"/>
<organism evidence="3 4">
    <name type="scientific">Actinomadura yumaensis</name>
    <dbReference type="NCBI Taxonomy" id="111807"/>
    <lineage>
        <taxon>Bacteria</taxon>
        <taxon>Bacillati</taxon>
        <taxon>Actinomycetota</taxon>
        <taxon>Actinomycetes</taxon>
        <taxon>Streptosporangiales</taxon>
        <taxon>Thermomonosporaceae</taxon>
        <taxon>Actinomadura</taxon>
    </lineage>
</organism>
<keyword evidence="4" id="KW-1185">Reference proteome</keyword>
<dbReference type="CDD" id="cd24146">
    <property type="entry name" value="nat-AmDH_N_like"/>
    <property type="match status" value="1"/>
</dbReference>
<evidence type="ECO:0000256" key="1">
    <source>
        <dbReference type="SAM" id="MobiDB-lite"/>
    </source>
</evidence>
<dbReference type="InterPro" id="IPR045760">
    <property type="entry name" value="DAP_DH_C"/>
</dbReference>